<dbReference type="STRING" id="6290.A0A158QPG9"/>
<reference evidence="9" key="1">
    <citation type="submission" date="2016-04" db="UniProtKB">
        <authorList>
            <consortium name="WormBaseParasite"/>
        </authorList>
    </citation>
    <scope>IDENTIFICATION</scope>
</reference>
<evidence type="ECO:0000313" key="7">
    <source>
        <dbReference type="EMBL" id="VDO46210.1"/>
    </source>
</evidence>
<dbReference type="Proteomes" id="UP000268014">
    <property type="component" value="Unassembled WGS sequence"/>
</dbReference>
<dbReference type="PANTHER" id="PTHR34104:SF3">
    <property type="entry name" value="TRANSMEMBRANE PROTEIN 254"/>
    <property type="match status" value="1"/>
</dbReference>
<dbReference type="OrthoDB" id="9984821at2759"/>
<evidence type="ECO:0000256" key="5">
    <source>
        <dbReference type="ARBA" id="ARBA00034834"/>
    </source>
</evidence>
<keyword evidence="3 6" id="KW-1133">Transmembrane helix</keyword>
<dbReference type="InterPro" id="IPR028110">
    <property type="entry name" value="TMEM254"/>
</dbReference>
<keyword evidence="2 6" id="KW-0812">Transmembrane</keyword>
<feature type="transmembrane region" description="Helical" evidence="6">
    <location>
        <begin position="54"/>
        <end position="75"/>
    </location>
</feature>
<keyword evidence="4 6" id="KW-0472">Membrane</keyword>
<dbReference type="WBParaSite" id="HPLM_0001263801-mRNA-1">
    <property type="protein sequence ID" value="HPLM_0001263801-mRNA-1"/>
    <property type="gene ID" value="HPLM_0001263801"/>
</dbReference>
<sequence>MADYFRSPAFYWYLIILPALGINFLAFYSPNILRQYVPLIGPMAAYIGTHYHWITVYTNVFALVAHVGESLYALYLCKKLKFSLSCSAKWFVQTFLVGFASLGILRDFASKTKRRR</sequence>
<dbReference type="GO" id="GO:0016020">
    <property type="term" value="C:membrane"/>
    <property type="evidence" value="ECO:0007669"/>
    <property type="project" value="UniProtKB-SubCell"/>
</dbReference>
<evidence type="ECO:0000313" key="8">
    <source>
        <dbReference type="Proteomes" id="UP000268014"/>
    </source>
</evidence>
<keyword evidence="8" id="KW-1185">Reference proteome</keyword>
<name>A0A158QPG9_HAEPC</name>
<feature type="transmembrane region" description="Helical" evidence="6">
    <location>
        <begin position="90"/>
        <end position="109"/>
    </location>
</feature>
<protein>
    <recommendedName>
        <fullName evidence="5">Transmembrane protein 254</fullName>
    </recommendedName>
</protein>
<dbReference type="OMA" id="IMYKGWW"/>
<evidence type="ECO:0000256" key="3">
    <source>
        <dbReference type="ARBA" id="ARBA00022989"/>
    </source>
</evidence>
<reference evidence="7 8" key="2">
    <citation type="submission" date="2018-11" db="EMBL/GenBank/DDBJ databases">
        <authorList>
            <consortium name="Pathogen Informatics"/>
        </authorList>
    </citation>
    <scope>NUCLEOTIDE SEQUENCE [LARGE SCALE GENOMIC DNA]</scope>
    <source>
        <strain evidence="7 8">MHpl1</strain>
    </source>
</reference>
<evidence type="ECO:0000256" key="6">
    <source>
        <dbReference type="SAM" id="Phobius"/>
    </source>
</evidence>
<dbReference type="PANTHER" id="PTHR34104">
    <property type="entry name" value="TRANSMEMBRANE PROTEIN 254"/>
    <property type="match status" value="1"/>
</dbReference>
<dbReference type="EMBL" id="UZAF01017923">
    <property type="protein sequence ID" value="VDO46210.1"/>
    <property type="molecule type" value="Genomic_DNA"/>
</dbReference>
<comment type="subcellular location">
    <subcellularLocation>
        <location evidence="1">Membrane</location>
        <topology evidence="1">Multi-pass membrane protein</topology>
    </subcellularLocation>
</comment>
<evidence type="ECO:0000256" key="4">
    <source>
        <dbReference type="ARBA" id="ARBA00023136"/>
    </source>
</evidence>
<evidence type="ECO:0000256" key="1">
    <source>
        <dbReference type="ARBA" id="ARBA00004141"/>
    </source>
</evidence>
<dbReference type="AlphaFoldDB" id="A0A158QPG9"/>
<evidence type="ECO:0000256" key="2">
    <source>
        <dbReference type="ARBA" id="ARBA00022692"/>
    </source>
</evidence>
<proteinExistence type="predicted"/>
<feature type="transmembrane region" description="Helical" evidence="6">
    <location>
        <begin position="12"/>
        <end position="33"/>
    </location>
</feature>
<gene>
    <name evidence="7" type="ORF">HPLM_LOCUS12625</name>
</gene>
<evidence type="ECO:0000313" key="9">
    <source>
        <dbReference type="WBParaSite" id="HPLM_0001263801-mRNA-1"/>
    </source>
</evidence>
<accession>A0A158QPG9</accession>
<organism evidence="9">
    <name type="scientific">Haemonchus placei</name>
    <name type="common">Barber's pole worm</name>
    <dbReference type="NCBI Taxonomy" id="6290"/>
    <lineage>
        <taxon>Eukaryota</taxon>
        <taxon>Metazoa</taxon>
        <taxon>Ecdysozoa</taxon>
        <taxon>Nematoda</taxon>
        <taxon>Chromadorea</taxon>
        <taxon>Rhabditida</taxon>
        <taxon>Rhabditina</taxon>
        <taxon>Rhabditomorpha</taxon>
        <taxon>Strongyloidea</taxon>
        <taxon>Trichostrongylidae</taxon>
        <taxon>Haemonchus</taxon>
    </lineage>
</organism>
<dbReference type="Pfam" id="PF14934">
    <property type="entry name" value="TMEM254"/>
    <property type="match status" value="1"/>
</dbReference>